<reference evidence="2 3" key="1">
    <citation type="submission" date="2019-01" db="EMBL/GenBank/DDBJ databases">
        <authorList>
            <person name="Chen W.-M."/>
        </authorList>
    </citation>
    <scope>NUCLEOTIDE SEQUENCE [LARGE SCALE GENOMIC DNA]</scope>
    <source>
        <strain evidence="2 3">TER-1</strain>
    </source>
</reference>
<comment type="caution">
    <text evidence="2">The sequence shown here is derived from an EMBL/GenBank/DDBJ whole genome shotgun (WGS) entry which is preliminary data.</text>
</comment>
<evidence type="ECO:0000313" key="3">
    <source>
        <dbReference type="Proteomes" id="UP000286997"/>
    </source>
</evidence>
<name>A0A3S2W6P6_9HYPH</name>
<dbReference type="RefSeq" id="WP_127732730.1">
    <property type="nucleotide sequence ID" value="NZ_SACP01000024.1"/>
</dbReference>
<feature type="chain" id="PRO_5018575248" evidence="1">
    <location>
        <begin position="22"/>
        <end position="71"/>
    </location>
</feature>
<feature type="signal peptide" evidence="1">
    <location>
        <begin position="1"/>
        <end position="21"/>
    </location>
</feature>
<sequence length="71" mass="7708">MRRPMKAALLAVTVLVPAACAPNPIIARDPIPAPGPDQAYRCRSRPIVLNLYDTGCEPVLREQDVVVRSKG</sequence>
<proteinExistence type="predicted"/>
<protein>
    <submittedName>
        <fullName evidence="2">Uncharacterized protein</fullName>
    </submittedName>
</protein>
<keyword evidence="1" id="KW-0732">Signal</keyword>
<dbReference type="Proteomes" id="UP000286997">
    <property type="component" value="Unassembled WGS sequence"/>
</dbReference>
<organism evidence="2 3">
    <name type="scientific">Methylobacterium oryzihabitans</name>
    <dbReference type="NCBI Taxonomy" id="2499852"/>
    <lineage>
        <taxon>Bacteria</taxon>
        <taxon>Pseudomonadati</taxon>
        <taxon>Pseudomonadota</taxon>
        <taxon>Alphaproteobacteria</taxon>
        <taxon>Hyphomicrobiales</taxon>
        <taxon>Methylobacteriaceae</taxon>
        <taxon>Methylobacterium</taxon>
    </lineage>
</organism>
<evidence type="ECO:0000256" key="1">
    <source>
        <dbReference type="SAM" id="SignalP"/>
    </source>
</evidence>
<accession>A0A3S2W6P6</accession>
<keyword evidence="3" id="KW-1185">Reference proteome</keyword>
<evidence type="ECO:0000313" key="2">
    <source>
        <dbReference type="EMBL" id="RVU15041.1"/>
    </source>
</evidence>
<dbReference type="OrthoDB" id="7999512at2"/>
<dbReference type="AlphaFoldDB" id="A0A3S2W6P6"/>
<dbReference type="EMBL" id="SACP01000024">
    <property type="protein sequence ID" value="RVU15041.1"/>
    <property type="molecule type" value="Genomic_DNA"/>
</dbReference>
<gene>
    <name evidence="2" type="ORF">EOE48_20765</name>
</gene>